<accession>G4T6S3</accession>
<evidence type="ECO:0000313" key="4">
    <source>
        <dbReference type="EMBL" id="CCA66988.1"/>
    </source>
</evidence>
<feature type="domain" description="WSC" evidence="3">
    <location>
        <begin position="30"/>
        <end position="122"/>
    </location>
</feature>
<dbReference type="Proteomes" id="UP000007148">
    <property type="component" value="Unassembled WGS sequence"/>
</dbReference>
<evidence type="ECO:0000256" key="1">
    <source>
        <dbReference type="ARBA" id="ARBA00022737"/>
    </source>
</evidence>
<dbReference type="EMBL" id="CAFZ01000008">
    <property type="protein sequence ID" value="CCA66988.1"/>
    <property type="molecule type" value="Genomic_DNA"/>
</dbReference>
<reference evidence="4 5" key="1">
    <citation type="journal article" date="2011" name="PLoS Pathog.">
        <title>Endophytic Life Strategies Decoded by Genome and Transcriptome Analyses of the Mutualistic Root Symbiont Piriformospora indica.</title>
        <authorList>
            <person name="Zuccaro A."/>
            <person name="Lahrmann U."/>
            <person name="Guldener U."/>
            <person name="Langen G."/>
            <person name="Pfiffi S."/>
            <person name="Biedenkopf D."/>
            <person name="Wong P."/>
            <person name="Samans B."/>
            <person name="Grimm C."/>
            <person name="Basiewicz M."/>
            <person name="Murat C."/>
            <person name="Martin F."/>
            <person name="Kogel K.H."/>
        </authorList>
    </citation>
    <scope>NUCLEOTIDE SEQUENCE [LARGE SCALE GENOMIC DNA]</scope>
    <source>
        <strain evidence="4 5">DSM 11827</strain>
    </source>
</reference>
<feature type="signal peptide" evidence="2">
    <location>
        <begin position="1"/>
        <end position="20"/>
    </location>
</feature>
<dbReference type="AlphaFoldDB" id="G4T6S3"/>
<name>G4T6S3_SERID</name>
<dbReference type="SMART" id="SM00321">
    <property type="entry name" value="WSC"/>
    <property type="match status" value="2"/>
</dbReference>
<sequence length="264" mass="28443">MLATAIPLISSLVLATSVRAAPSTVSVYNGWLSAGCFEDSINARVLPNQRYPAGGPSAMTVELCVDACRADGFSVAGLEWAQECWCGDDIPSNGAQSCDMACKGNPNEHCGGGNRINVYQYSNIATYNDWTFDNCYTDSIWNRVLPNQLSVSGGMTIEKCLDACDAAGYAFGGVEWGKECWCGNTGPTEIVQDQRCDTRCEGDSSELCGGGNGLSVYHNSNPKGPSNLPSYKDWTYDNCFVDSRWNRVLPQQLSISGPMTIESV</sequence>
<evidence type="ECO:0000259" key="3">
    <source>
        <dbReference type="PROSITE" id="PS51212"/>
    </source>
</evidence>
<dbReference type="PANTHER" id="PTHR45964:SF5">
    <property type="entry name" value="WSCD FAMILY MEMBER CG9164"/>
    <property type="match status" value="1"/>
</dbReference>
<organism evidence="4 5">
    <name type="scientific">Serendipita indica (strain DSM 11827)</name>
    <name type="common">Root endophyte fungus</name>
    <name type="synonym">Piriformospora indica</name>
    <dbReference type="NCBI Taxonomy" id="1109443"/>
    <lineage>
        <taxon>Eukaryota</taxon>
        <taxon>Fungi</taxon>
        <taxon>Dikarya</taxon>
        <taxon>Basidiomycota</taxon>
        <taxon>Agaricomycotina</taxon>
        <taxon>Agaricomycetes</taxon>
        <taxon>Sebacinales</taxon>
        <taxon>Serendipitaceae</taxon>
        <taxon>Serendipita</taxon>
    </lineage>
</organism>
<dbReference type="OMA" id="CHCGTGL"/>
<feature type="chain" id="PRO_5003468768" evidence="2">
    <location>
        <begin position="21"/>
        <end position="264"/>
    </location>
</feature>
<dbReference type="HOGENOM" id="CLU_063916_2_1_1"/>
<dbReference type="PANTHER" id="PTHR45964">
    <property type="entry name" value="WSCD FAMILY MEMBER CG9164"/>
    <property type="match status" value="1"/>
</dbReference>
<proteinExistence type="predicted"/>
<protein>
    <submittedName>
        <fullName evidence="4">Related to glyoxal oxidase</fullName>
    </submittedName>
</protein>
<evidence type="ECO:0000313" key="5">
    <source>
        <dbReference type="Proteomes" id="UP000007148"/>
    </source>
</evidence>
<comment type="caution">
    <text evidence="4">The sequence shown here is derived from an EMBL/GenBank/DDBJ whole genome shotgun (WGS) entry which is preliminary data.</text>
</comment>
<dbReference type="InterPro" id="IPR051589">
    <property type="entry name" value="Sialate-O-sulfotransferase"/>
</dbReference>
<dbReference type="InParanoid" id="G4T6S3"/>
<dbReference type="Pfam" id="PF01822">
    <property type="entry name" value="WSC"/>
    <property type="match status" value="2"/>
</dbReference>
<evidence type="ECO:0000256" key="2">
    <source>
        <dbReference type="SAM" id="SignalP"/>
    </source>
</evidence>
<dbReference type="InterPro" id="IPR002889">
    <property type="entry name" value="WSC_carb-bd"/>
</dbReference>
<keyword evidence="2" id="KW-0732">Signal</keyword>
<dbReference type="OrthoDB" id="5985073at2759"/>
<keyword evidence="1" id="KW-0677">Repeat</keyword>
<dbReference type="STRING" id="1109443.G4T6S3"/>
<gene>
    <name evidence="4" type="ORF">PIIN_00825</name>
</gene>
<dbReference type="PROSITE" id="PS51212">
    <property type="entry name" value="WSC"/>
    <property type="match status" value="2"/>
</dbReference>
<dbReference type="eggNOG" id="KOG4157">
    <property type="taxonomic scope" value="Eukaryota"/>
</dbReference>
<feature type="domain" description="WSC" evidence="3">
    <location>
        <begin position="129"/>
        <end position="220"/>
    </location>
</feature>
<keyword evidence="5" id="KW-1185">Reference proteome</keyword>